<evidence type="ECO:0000313" key="3">
    <source>
        <dbReference type="EMBL" id="HJC69494.1"/>
    </source>
</evidence>
<evidence type="ECO:0000313" key="4">
    <source>
        <dbReference type="Proteomes" id="UP000823854"/>
    </source>
</evidence>
<name>A0A9D2PYF8_9MICO</name>
<dbReference type="SUPFAM" id="SSF51735">
    <property type="entry name" value="NAD(P)-binding Rossmann-fold domains"/>
    <property type="match status" value="1"/>
</dbReference>
<dbReference type="Gene3D" id="3.40.50.720">
    <property type="entry name" value="NAD(P)-binding Rossmann-like Domain"/>
    <property type="match status" value="1"/>
</dbReference>
<organism evidence="3 4">
    <name type="scientific">Candidatus Brachybacterium intestinipullorum</name>
    <dbReference type="NCBI Taxonomy" id="2838512"/>
    <lineage>
        <taxon>Bacteria</taxon>
        <taxon>Bacillati</taxon>
        <taxon>Actinomycetota</taxon>
        <taxon>Actinomycetes</taxon>
        <taxon>Micrococcales</taxon>
        <taxon>Dermabacteraceae</taxon>
        <taxon>Brachybacterium</taxon>
    </lineage>
</organism>
<dbReference type="AlphaFoldDB" id="A0A9D2PYF8"/>
<gene>
    <name evidence="3" type="ORF">H9932_07425</name>
</gene>
<feature type="compositionally biased region" description="Low complexity" evidence="1">
    <location>
        <begin position="1"/>
        <end position="13"/>
    </location>
</feature>
<dbReference type="GO" id="GO:0051287">
    <property type="term" value="F:NAD binding"/>
    <property type="evidence" value="ECO:0007669"/>
    <property type="project" value="InterPro"/>
</dbReference>
<dbReference type="GO" id="GO:0016616">
    <property type="term" value="F:oxidoreductase activity, acting on the CH-OH group of donors, NAD or NADP as acceptor"/>
    <property type="evidence" value="ECO:0007669"/>
    <property type="project" value="InterPro"/>
</dbReference>
<proteinExistence type="predicted"/>
<reference evidence="3" key="1">
    <citation type="journal article" date="2021" name="PeerJ">
        <title>Extensive microbial diversity within the chicken gut microbiome revealed by metagenomics and culture.</title>
        <authorList>
            <person name="Gilroy R."/>
            <person name="Ravi A."/>
            <person name="Getino M."/>
            <person name="Pursley I."/>
            <person name="Horton D.L."/>
            <person name="Alikhan N.F."/>
            <person name="Baker D."/>
            <person name="Gharbi K."/>
            <person name="Hall N."/>
            <person name="Watson M."/>
            <person name="Adriaenssens E.M."/>
            <person name="Foster-Nyarko E."/>
            <person name="Jarju S."/>
            <person name="Secka A."/>
            <person name="Antonio M."/>
            <person name="Oren A."/>
            <person name="Chaudhuri R.R."/>
            <person name="La Ragione R."/>
            <person name="Hildebrand F."/>
            <person name="Pallen M.J."/>
        </authorList>
    </citation>
    <scope>NUCLEOTIDE SEQUENCE</scope>
    <source>
        <strain evidence="3">CHK130-7132</strain>
    </source>
</reference>
<dbReference type="PANTHER" id="PTHR43750:SF3">
    <property type="entry name" value="UDP-GLUCOSE 6-DEHYDROGENASE TUAD"/>
    <property type="match status" value="1"/>
</dbReference>
<accession>A0A9D2PYF8</accession>
<feature type="domain" description="UDP-glucose/GDP-mannose dehydrogenase N-terminal" evidence="2">
    <location>
        <begin position="33"/>
        <end position="152"/>
    </location>
</feature>
<comment type="caution">
    <text evidence="3">The sequence shown here is derived from an EMBL/GenBank/DDBJ whole genome shotgun (WGS) entry which is preliminary data.</text>
</comment>
<evidence type="ECO:0000259" key="2">
    <source>
        <dbReference type="Pfam" id="PF03721"/>
    </source>
</evidence>
<feature type="region of interest" description="Disordered" evidence="1">
    <location>
        <begin position="1"/>
        <end position="28"/>
    </location>
</feature>
<evidence type="ECO:0000256" key="1">
    <source>
        <dbReference type="SAM" id="MobiDB-lite"/>
    </source>
</evidence>
<protein>
    <submittedName>
        <fullName evidence="3">UDP-glucose 6-dehydrogenase</fullName>
    </submittedName>
</protein>
<dbReference type="PANTHER" id="PTHR43750">
    <property type="entry name" value="UDP-GLUCOSE 6-DEHYDROGENASE TUAD"/>
    <property type="match status" value="1"/>
</dbReference>
<dbReference type="EMBL" id="DWWC01000143">
    <property type="protein sequence ID" value="HJC69494.1"/>
    <property type="molecule type" value="Genomic_DNA"/>
</dbReference>
<dbReference type="InterPro" id="IPR036291">
    <property type="entry name" value="NAD(P)-bd_dom_sf"/>
</dbReference>
<sequence>MTTDILRTTDTCTAPTKENPVHTTTTPTDLPPRITVIGTGYLGATHAVCMAQLGFEVLGVDVDAAKIEALTDGRLPFHEPGLPEALRAATASGRLGFTTDFAEAADFGDVHFLCVGTPQQPGSEAADLRYLEDAASALAARITRPALIVGKS</sequence>
<dbReference type="Pfam" id="PF03721">
    <property type="entry name" value="UDPG_MGDP_dh_N"/>
    <property type="match status" value="1"/>
</dbReference>
<feature type="non-terminal residue" evidence="3">
    <location>
        <position position="152"/>
    </location>
</feature>
<reference evidence="3" key="2">
    <citation type="submission" date="2021-04" db="EMBL/GenBank/DDBJ databases">
        <authorList>
            <person name="Gilroy R."/>
        </authorList>
    </citation>
    <scope>NUCLEOTIDE SEQUENCE</scope>
    <source>
        <strain evidence="3">CHK130-7132</strain>
    </source>
</reference>
<dbReference type="InterPro" id="IPR001732">
    <property type="entry name" value="UDP-Glc/GDP-Man_DH_N"/>
</dbReference>
<dbReference type="Proteomes" id="UP000823854">
    <property type="component" value="Unassembled WGS sequence"/>
</dbReference>